<dbReference type="KEGG" id="ptx:ABW99_16865"/>
<accession>A0A0G3F0X1</accession>
<proteinExistence type="predicted"/>
<dbReference type="InterPro" id="IPR001387">
    <property type="entry name" value="Cro/C1-type_HTH"/>
</dbReference>
<dbReference type="STRING" id="445709.ABW99_16865"/>
<dbReference type="EMBL" id="CP011568">
    <property type="protein sequence ID" value="AKJ70666.2"/>
    <property type="molecule type" value="Genomic_DNA"/>
</dbReference>
<organism evidence="1 2">
    <name type="scientific">Pandoraea thiooxydans</name>
    <dbReference type="NCBI Taxonomy" id="445709"/>
    <lineage>
        <taxon>Bacteria</taxon>
        <taxon>Pseudomonadati</taxon>
        <taxon>Pseudomonadota</taxon>
        <taxon>Betaproteobacteria</taxon>
        <taxon>Burkholderiales</taxon>
        <taxon>Burkholderiaceae</taxon>
        <taxon>Pandoraea</taxon>
    </lineage>
</organism>
<dbReference type="SUPFAM" id="SSF47413">
    <property type="entry name" value="lambda repressor-like DNA-binding domains"/>
    <property type="match status" value="1"/>
</dbReference>
<dbReference type="AlphaFoldDB" id="A0A0G3F0X1"/>
<dbReference type="OrthoDB" id="9182103at2"/>
<dbReference type="Pfam" id="PF13560">
    <property type="entry name" value="HTH_31"/>
    <property type="match status" value="1"/>
</dbReference>
<gene>
    <name evidence="1" type="ORF">ABW99_16865</name>
</gene>
<evidence type="ECO:0000313" key="2">
    <source>
        <dbReference type="Proteomes" id="UP000036700"/>
    </source>
</evidence>
<sequence length="94" mass="10546">MLPAPVERNLRTLGENIRVARKRRKESLATFAQRLQISIPTLRRIEAGDPSVSMAAYATALWALGRVHFLGELANPEADETALLLELRTIKRQP</sequence>
<dbReference type="GO" id="GO:0003677">
    <property type="term" value="F:DNA binding"/>
    <property type="evidence" value="ECO:0007669"/>
    <property type="project" value="InterPro"/>
</dbReference>
<dbReference type="CDD" id="cd00093">
    <property type="entry name" value="HTH_XRE"/>
    <property type="match status" value="1"/>
</dbReference>
<evidence type="ECO:0000313" key="1">
    <source>
        <dbReference type="EMBL" id="AKJ70666.2"/>
    </source>
</evidence>
<dbReference type="Proteomes" id="UP000036700">
    <property type="component" value="Chromosome"/>
</dbReference>
<reference evidence="2" key="1">
    <citation type="submission" date="2015-06" db="EMBL/GenBank/DDBJ databases">
        <authorList>
            <person name="Lim Y.L."/>
            <person name="Ee R."/>
            <person name="Yong D."/>
            <person name="How K.Y."/>
            <person name="Yin W.F."/>
            <person name="Chan K.G."/>
        </authorList>
    </citation>
    <scope>NUCLEOTIDE SEQUENCE [LARGE SCALE GENOMIC DNA]</scope>
    <source>
        <strain evidence="2">DSM 25325</strain>
    </source>
</reference>
<dbReference type="InterPro" id="IPR010982">
    <property type="entry name" value="Lambda_DNA-bd_dom_sf"/>
</dbReference>
<name>A0A0G3F0X1_9BURK</name>
<dbReference type="Gene3D" id="1.10.260.40">
    <property type="entry name" value="lambda repressor-like DNA-binding domains"/>
    <property type="match status" value="1"/>
</dbReference>
<keyword evidence="2" id="KW-1185">Reference proteome</keyword>
<protein>
    <submittedName>
        <fullName evidence="1">XRE family transcriptional regulator</fullName>
    </submittedName>
</protein>
<dbReference type="RefSeq" id="WP_047216754.1">
    <property type="nucleotide sequence ID" value="NZ_CP014839.1"/>
</dbReference>